<feature type="transmembrane region" description="Helical" evidence="6">
    <location>
        <begin position="176"/>
        <end position="204"/>
    </location>
</feature>
<feature type="transmembrane region" description="Helical" evidence="6">
    <location>
        <begin position="395"/>
        <end position="418"/>
    </location>
</feature>
<evidence type="ECO:0000313" key="7">
    <source>
        <dbReference type="EMBL" id="ROR73238.1"/>
    </source>
</evidence>
<dbReference type="RefSeq" id="WP_123303683.1">
    <property type="nucleotide sequence ID" value="NZ_RKHK01000001.1"/>
</dbReference>
<keyword evidence="3 6" id="KW-0812">Transmembrane</keyword>
<comment type="subcellular location">
    <subcellularLocation>
        <location evidence="1">Cell membrane</location>
        <topology evidence="1">Multi-pass membrane protein</topology>
    </subcellularLocation>
</comment>
<evidence type="ECO:0000256" key="6">
    <source>
        <dbReference type="SAM" id="Phobius"/>
    </source>
</evidence>
<evidence type="ECO:0000256" key="5">
    <source>
        <dbReference type="ARBA" id="ARBA00023136"/>
    </source>
</evidence>
<feature type="transmembrane region" description="Helical" evidence="6">
    <location>
        <begin position="90"/>
        <end position="112"/>
    </location>
</feature>
<feature type="transmembrane region" description="Helical" evidence="6">
    <location>
        <begin position="29"/>
        <end position="53"/>
    </location>
</feature>
<feature type="transmembrane region" description="Helical" evidence="6">
    <location>
        <begin position="65"/>
        <end position="84"/>
    </location>
</feature>
<dbReference type="SUPFAM" id="SSF103473">
    <property type="entry name" value="MFS general substrate transporter"/>
    <property type="match status" value="1"/>
</dbReference>
<keyword evidence="2" id="KW-1003">Cell membrane</keyword>
<protein>
    <submittedName>
        <fullName evidence="7">MFS transporter</fullName>
    </submittedName>
</protein>
<reference evidence="7 8" key="1">
    <citation type="submission" date="2018-11" db="EMBL/GenBank/DDBJ databases">
        <title>Sequencing the genomes of 1000 actinobacteria strains.</title>
        <authorList>
            <person name="Klenk H.-P."/>
        </authorList>
    </citation>
    <scope>NUCLEOTIDE SEQUENCE [LARGE SCALE GENOMIC DNA]</scope>
    <source>
        <strain evidence="7 8">DSM 11294</strain>
    </source>
</reference>
<dbReference type="OrthoDB" id="3613552at2"/>
<proteinExistence type="predicted"/>
<dbReference type="InterPro" id="IPR011701">
    <property type="entry name" value="MFS"/>
</dbReference>
<dbReference type="GO" id="GO:0005886">
    <property type="term" value="C:plasma membrane"/>
    <property type="evidence" value="ECO:0007669"/>
    <property type="project" value="UniProtKB-SubCell"/>
</dbReference>
<keyword evidence="5 6" id="KW-0472">Membrane</keyword>
<dbReference type="Proteomes" id="UP000280668">
    <property type="component" value="Unassembled WGS sequence"/>
</dbReference>
<name>A0A3N2BDB5_9MICO</name>
<comment type="caution">
    <text evidence="7">The sequence shown here is derived from an EMBL/GenBank/DDBJ whole genome shotgun (WGS) entry which is preliminary data.</text>
</comment>
<evidence type="ECO:0000256" key="3">
    <source>
        <dbReference type="ARBA" id="ARBA00022692"/>
    </source>
</evidence>
<feature type="transmembrane region" description="Helical" evidence="6">
    <location>
        <begin position="247"/>
        <end position="270"/>
    </location>
</feature>
<dbReference type="Gene3D" id="1.20.1250.20">
    <property type="entry name" value="MFS general substrate transporter like domains"/>
    <property type="match status" value="1"/>
</dbReference>
<evidence type="ECO:0000256" key="4">
    <source>
        <dbReference type="ARBA" id="ARBA00022989"/>
    </source>
</evidence>
<keyword evidence="8" id="KW-1185">Reference proteome</keyword>
<dbReference type="AlphaFoldDB" id="A0A3N2BDB5"/>
<sequence length="425" mass="42692">MTTKLPGHERPAPESGGPAAASAQLSRTYWAWLAGVAWTSVGVNLLSFGLVWAATDHSAALAGPLLLISTIPRVTLSLLGGAVADRYGPARIMLGSDVLMTAVMAAVAVFLLGRDASPALLVLAAAALAVTFAFYEPAAGAIPKFLVPPAALPRAISARQLVAHGSQLVGPVLGGLAVGLAGLPLAFALGAAGFAGMAVILLALRRRMPMRAPHSPDGGAGEPGLWSRMRAGLAVVLRTPVLRGISVLVAAFAAFVIPFAALLVPVLARAREWDAAAAGTIAGTYGGGVALVAVLVMWRRGFARAGLAVIGGMGLAGIGMVAFAFAPAVEAGLAAGLLVGVGTGLFVTHLGPIFVAAAPPEAMSRVSAVLLMAQSLPLLAVNPGLGVAAERLPPGVVVAVWGGLAVVVGVLALTSTALRRMRRPQ</sequence>
<dbReference type="Pfam" id="PF07690">
    <property type="entry name" value="MFS_1"/>
    <property type="match status" value="1"/>
</dbReference>
<feature type="transmembrane region" description="Helical" evidence="6">
    <location>
        <begin position="332"/>
        <end position="356"/>
    </location>
</feature>
<evidence type="ECO:0000256" key="2">
    <source>
        <dbReference type="ARBA" id="ARBA00022475"/>
    </source>
</evidence>
<keyword evidence="4 6" id="KW-1133">Transmembrane helix</keyword>
<evidence type="ECO:0000256" key="1">
    <source>
        <dbReference type="ARBA" id="ARBA00004651"/>
    </source>
</evidence>
<dbReference type="PANTHER" id="PTHR23513:SF11">
    <property type="entry name" value="STAPHYLOFERRIN A TRANSPORTER"/>
    <property type="match status" value="1"/>
</dbReference>
<feature type="transmembrane region" description="Helical" evidence="6">
    <location>
        <begin position="368"/>
        <end position="389"/>
    </location>
</feature>
<feature type="transmembrane region" description="Helical" evidence="6">
    <location>
        <begin position="119"/>
        <end position="135"/>
    </location>
</feature>
<accession>A0A3N2BDB5</accession>
<dbReference type="CDD" id="cd06173">
    <property type="entry name" value="MFS_MefA_like"/>
    <property type="match status" value="1"/>
</dbReference>
<dbReference type="GO" id="GO:0022857">
    <property type="term" value="F:transmembrane transporter activity"/>
    <property type="evidence" value="ECO:0007669"/>
    <property type="project" value="InterPro"/>
</dbReference>
<feature type="transmembrane region" description="Helical" evidence="6">
    <location>
        <begin position="276"/>
        <end position="298"/>
    </location>
</feature>
<feature type="transmembrane region" description="Helical" evidence="6">
    <location>
        <begin position="305"/>
        <end position="326"/>
    </location>
</feature>
<evidence type="ECO:0000313" key="8">
    <source>
        <dbReference type="Proteomes" id="UP000280668"/>
    </source>
</evidence>
<dbReference type="PANTHER" id="PTHR23513">
    <property type="entry name" value="INTEGRAL MEMBRANE EFFLUX PROTEIN-RELATED"/>
    <property type="match status" value="1"/>
</dbReference>
<dbReference type="InterPro" id="IPR036259">
    <property type="entry name" value="MFS_trans_sf"/>
</dbReference>
<dbReference type="EMBL" id="RKHK01000001">
    <property type="protein sequence ID" value="ROR73238.1"/>
    <property type="molecule type" value="Genomic_DNA"/>
</dbReference>
<organism evidence="7 8">
    <name type="scientific">Bogoriella caseilytica</name>
    <dbReference type="NCBI Taxonomy" id="56055"/>
    <lineage>
        <taxon>Bacteria</taxon>
        <taxon>Bacillati</taxon>
        <taxon>Actinomycetota</taxon>
        <taxon>Actinomycetes</taxon>
        <taxon>Micrococcales</taxon>
        <taxon>Bogoriellaceae</taxon>
        <taxon>Bogoriella</taxon>
    </lineage>
</organism>
<gene>
    <name evidence="7" type="ORF">EDD31_1611</name>
</gene>